<accession>A0ABZ0AY34</accession>
<dbReference type="InterPro" id="IPR045920">
    <property type="entry name" value="DUF6339"/>
</dbReference>
<dbReference type="EMBL" id="CP132507">
    <property type="protein sequence ID" value="WNO04511.1"/>
    <property type="molecule type" value="Genomic_DNA"/>
</dbReference>
<gene>
    <name evidence="1" type="ORF">RAN89_16695</name>
</gene>
<protein>
    <submittedName>
        <fullName evidence="1">DUF6339 family protein</fullName>
    </submittedName>
</protein>
<evidence type="ECO:0000313" key="1">
    <source>
        <dbReference type="EMBL" id="WNO04511.1"/>
    </source>
</evidence>
<name>A0ABZ0AY34_9BURK</name>
<dbReference type="Proteomes" id="UP001302257">
    <property type="component" value="Chromosome"/>
</dbReference>
<evidence type="ECO:0000313" key="2">
    <source>
        <dbReference type="Proteomes" id="UP001302257"/>
    </source>
</evidence>
<dbReference type="RefSeq" id="WP_313867348.1">
    <property type="nucleotide sequence ID" value="NZ_CP132507.1"/>
</dbReference>
<keyword evidence="2" id="KW-1185">Reference proteome</keyword>
<sequence>MPDVKLFKSSTVRSLFDSVEENLEKYRSGDFSDLLHDSNLFLGAACDFSAEQSGGLACTATDDNEVACCLAIFNALPAISASLARDERLWVRLSHIEFCEYARTRWKIPADNTAAVAHIRRHFFARGARGVERDNAISRLWWMTEISKRVEGLSIEDSLKTLLFKADVRASIVERPTTSQNSVVLSAVVNEFHKSLLGDKTLYERETYREFMKRLNLEGGTRLLEALTPQQVSGIITHITST</sequence>
<proteinExistence type="predicted"/>
<organism evidence="1 2">
    <name type="scientific">Rhodoferax mekongensis</name>
    <dbReference type="NCBI Taxonomy" id="3068341"/>
    <lineage>
        <taxon>Bacteria</taxon>
        <taxon>Pseudomonadati</taxon>
        <taxon>Pseudomonadota</taxon>
        <taxon>Betaproteobacteria</taxon>
        <taxon>Burkholderiales</taxon>
        <taxon>Comamonadaceae</taxon>
        <taxon>Rhodoferax</taxon>
    </lineage>
</organism>
<reference evidence="1 2" key="1">
    <citation type="submission" date="2023-08" db="EMBL/GenBank/DDBJ databases">
        <title>Rhodoferax potami sp. nov. and Rhodoferax mekongensis sp. nov., isolated from the Mekong River in Thailand.</title>
        <authorList>
            <person name="Kitikhun S."/>
            <person name="Charoenyingcharoen P."/>
            <person name="Siriarchawattana P."/>
            <person name="Likhitrattanapisal S."/>
            <person name="Nilsakha T."/>
            <person name="Chanpet A."/>
            <person name="Rattanawaree P."/>
            <person name="Ingsriswang S."/>
        </authorList>
    </citation>
    <scope>NUCLEOTIDE SEQUENCE [LARGE SCALE GENOMIC DNA]</scope>
    <source>
        <strain evidence="1 2">TBRC 17307</strain>
    </source>
</reference>
<dbReference type="Pfam" id="PF19866">
    <property type="entry name" value="DUF6339"/>
    <property type="match status" value="1"/>
</dbReference>